<evidence type="ECO:0000313" key="3">
    <source>
        <dbReference type="Proteomes" id="UP000297280"/>
    </source>
</evidence>
<dbReference type="OrthoDB" id="3434684at2759"/>
<feature type="region of interest" description="Disordered" evidence="1">
    <location>
        <begin position="1"/>
        <end position="21"/>
    </location>
</feature>
<accession>A0A4Z1L245</accession>
<keyword evidence="3" id="KW-1185">Reference proteome</keyword>
<sequence length="118" mass="13552">MHPPGNPRPCSSVYSQDEDPFGDNFSLEDLARRVDESTKVSESNTLVQLGIENQILSQHVAYYQREWDALIDLLEELIDAVLLITSTLKNFNHKREEAETAWLAFWGIKEEASCINWI</sequence>
<protein>
    <submittedName>
        <fullName evidence="2">Uncharacterized protein</fullName>
    </submittedName>
</protein>
<organism evidence="2 3">
    <name type="scientific">Botrytis porri</name>
    <dbReference type="NCBI Taxonomy" id="87229"/>
    <lineage>
        <taxon>Eukaryota</taxon>
        <taxon>Fungi</taxon>
        <taxon>Dikarya</taxon>
        <taxon>Ascomycota</taxon>
        <taxon>Pezizomycotina</taxon>
        <taxon>Leotiomycetes</taxon>
        <taxon>Helotiales</taxon>
        <taxon>Sclerotiniaceae</taxon>
        <taxon>Botrytis</taxon>
    </lineage>
</organism>
<comment type="caution">
    <text evidence="2">The sequence shown here is derived from an EMBL/GenBank/DDBJ whole genome shotgun (WGS) entry which is preliminary data.</text>
</comment>
<dbReference type="EMBL" id="PQXO01000047">
    <property type="protein sequence ID" value="TGO90892.1"/>
    <property type="molecule type" value="Genomic_DNA"/>
</dbReference>
<dbReference type="Proteomes" id="UP000297280">
    <property type="component" value="Unassembled WGS sequence"/>
</dbReference>
<evidence type="ECO:0000313" key="2">
    <source>
        <dbReference type="EMBL" id="TGO90892.1"/>
    </source>
</evidence>
<name>A0A4Z1L245_9HELO</name>
<gene>
    <name evidence="2" type="ORF">BPOR_0047g00150</name>
</gene>
<proteinExistence type="predicted"/>
<evidence type="ECO:0000256" key="1">
    <source>
        <dbReference type="SAM" id="MobiDB-lite"/>
    </source>
</evidence>
<dbReference type="AlphaFoldDB" id="A0A4Z1L245"/>
<reference evidence="2 3" key="1">
    <citation type="submission" date="2017-12" db="EMBL/GenBank/DDBJ databases">
        <title>Comparative genomics of Botrytis spp.</title>
        <authorList>
            <person name="Valero-Jimenez C.A."/>
            <person name="Tapia P."/>
            <person name="Veloso J."/>
            <person name="Silva-Moreno E."/>
            <person name="Staats M."/>
            <person name="Valdes J.H."/>
            <person name="Van Kan J.A.L."/>
        </authorList>
    </citation>
    <scope>NUCLEOTIDE SEQUENCE [LARGE SCALE GENOMIC DNA]</scope>
    <source>
        <strain evidence="2 3">MUCL3349</strain>
    </source>
</reference>